<keyword evidence="14" id="KW-1185">Reference proteome</keyword>
<feature type="compositionally biased region" description="Basic and acidic residues" evidence="11">
    <location>
        <begin position="189"/>
        <end position="204"/>
    </location>
</feature>
<keyword evidence="3 10" id="KW-0699">rRNA-binding</keyword>
<evidence type="ECO:0000256" key="6">
    <source>
        <dbReference type="ARBA" id="ARBA00023128"/>
    </source>
</evidence>
<evidence type="ECO:0000256" key="11">
    <source>
        <dbReference type="SAM" id="MobiDB-lite"/>
    </source>
</evidence>
<protein>
    <recommendedName>
        <fullName evidence="9">Small ribosomal subunit protein uS4m</fullName>
    </recommendedName>
</protein>
<evidence type="ECO:0000313" key="13">
    <source>
        <dbReference type="EMBL" id="EED15039.1"/>
    </source>
</evidence>
<keyword evidence="4 10" id="KW-0694">RNA-binding</keyword>
<dbReference type="InParanoid" id="B8MLC4"/>
<name>B8MLC4_TALSN</name>
<organism evidence="13 14">
    <name type="scientific">Talaromyces stipitatus (strain ATCC 10500 / CBS 375.48 / QM 6759 / NRRL 1006)</name>
    <name type="common">Penicillium stipitatum</name>
    <dbReference type="NCBI Taxonomy" id="441959"/>
    <lineage>
        <taxon>Eukaryota</taxon>
        <taxon>Fungi</taxon>
        <taxon>Dikarya</taxon>
        <taxon>Ascomycota</taxon>
        <taxon>Pezizomycotina</taxon>
        <taxon>Eurotiomycetes</taxon>
        <taxon>Eurotiomycetidae</taxon>
        <taxon>Eurotiales</taxon>
        <taxon>Trichocomaceae</taxon>
        <taxon>Talaromyces</taxon>
        <taxon>Talaromyces sect. Talaromyces</taxon>
    </lineage>
</organism>
<dbReference type="FunCoup" id="B8MLC4">
    <property type="interactions" value="102"/>
</dbReference>
<keyword evidence="7" id="KW-0687">Ribonucleoprotein</keyword>
<dbReference type="HOGENOM" id="CLU_026386_1_0_1"/>
<dbReference type="InterPro" id="IPR036986">
    <property type="entry name" value="S4_RNA-bd_sf"/>
</dbReference>
<gene>
    <name evidence="13" type="ORF">TSTA_045030</name>
</gene>
<feature type="domain" description="RNA-binding S4" evidence="12">
    <location>
        <begin position="122"/>
        <end position="182"/>
    </location>
</feature>
<dbReference type="SUPFAM" id="SSF55174">
    <property type="entry name" value="Alpha-L RNA-binding motif"/>
    <property type="match status" value="1"/>
</dbReference>
<dbReference type="AlphaFoldDB" id="B8MLC4"/>
<dbReference type="PANTHER" id="PTHR11831">
    <property type="entry name" value="30S 40S RIBOSOMAL PROTEIN"/>
    <property type="match status" value="1"/>
</dbReference>
<dbReference type="CDD" id="cd00165">
    <property type="entry name" value="S4"/>
    <property type="match status" value="1"/>
</dbReference>
<evidence type="ECO:0000313" key="14">
    <source>
        <dbReference type="Proteomes" id="UP000001745"/>
    </source>
</evidence>
<feature type="region of interest" description="Disordered" evidence="11">
    <location>
        <begin position="93"/>
        <end position="113"/>
    </location>
</feature>
<dbReference type="GO" id="GO:0003735">
    <property type="term" value="F:structural constituent of ribosome"/>
    <property type="evidence" value="ECO:0007669"/>
    <property type="project" value="EnsemblFungi"/>
</dbReference>
<feature type="region of interest" description="Disordered" evidence="11">
    <location>
        <begin position="297"/>
        <end position="330"/>
    </location>
</feature>
<dbReference type="Pfam" id="PF01479">
    <property type="entry name" value="S4"/>
    <property type="match status" value="1"/>
</dbReference>
<evidence type="ECO:0000256" key="3">
    <source>
        <dbReference type="ARBA" id="ARBA00022730"/>
    </source>
</evidence>
<dbReference type="Proteomes" id="UP000001745">
    <property type="component" value="Unassembled WGS sequence"/>
</dbReference>
<dbReference type="PROSITE" id="PS50889">
    <property type="entry name" value="S4"/>
    <property type="match status" value="1"/>
</dbReference>
<evidence type="ECO:0000256" key="5">
    <source>
        <dbReference type="ARBA" id="ARBA00022980"/>
    </source>
</evidence>
<evidence type="ECO:0000256" key="2">
    <source>
        <dbReference type="ARBA" id="ARBA00007465"/>
    </source>
</evidence>
<dbReference type="InterPro" id="IPR022801">
    <property type="entry name" value="Ribosomal_uS4"/>
</dbReference>
<feature type="region of interest" description="Disordered" evidence="11">
    <location>
        <begin position="189"/>
        <end position="230"/>
    </location>
</feature>
<dbReference type="OrthoDB" id="3356781at2759"/>
<comment type="function">
    <text evidence="8">Component of the mitochondrial ribosome (mitoribosome), a dedicated translation machinery responsible for the synthesis of mitochondrial genome-encoded proteins, including at least some of the essential transmembrane subunits of the mitochondrial respiratory chain. The mitoribosomes are attached to the mitochondrial inner membrane and translation products are cotranslationally integrated into the membrane.</text>
</comment>
<dbReference type="RefSeq" id="XP_002484992.1">
    <property type="nucleotide sequence ID" value="XM_002484947.1"/>
</dbReference>
<comment type="subcellular location">
    <subcellularLocation>
        <location evidence="1">Mitochondrion</location>
    </subcellularLocation>
</comment>
<dbReference type="SMART" id="SM00363">
    <property type="entry name" value="S4"/>
    <property type="match status" value="1"/>
</dbReference>
<dbReference type="Gene3D" id="3.10.290.10">
    <property type="entry name" value="RNA-binding S4 domain"/>
    <property type="match status" value="1"/>
</dbReference>
<dbReference type="PROSITE" id="PS00632">
    <property type="entry name" value="RIBOSOMAL_S4"/>
    <property type="match status" value="1"/>
</dbReference>
<sequence length="443" mass="50537">MRNRATTPLSKAKIRQSWSKYNLYNLHRFRAPPTVNKTFFQQKWAAKSTTRSYHGEQIRESQWTRMFSRRLRSVVPMNPVQLARDDGSIISAGRGSGLETASGTNTPKRTPYTNMTFAPLERRLDVAIFRAMFASSTRQARQFVVHGAVTVNGKKMQFPGYLLNPGDLFQVEPERVMYATGAPKNKIERRETRLAKKEAWKKDETENENAEESNTETKTEEPKKVDDPKETLKRLLAQAKTIMSREKDVLPVKKKQELRGFQKVVRSVLSKSATSTILADNLESQFSELLGLLKAKKAESPRENRNKKDTAAIREEAESTAVEDSSSGSISQELKDAFKQATEDPSNLDVSELTEDEFETLKQAIAQMHDNPIDTSKPYATPWRPRDFMNAFAFIPRYLEVNHKICAAVYLRHPVARPGFSEVPSPFGENIQTPAFAWYLRRR</sequence>
<dbReference type="eggNOG" id="ENOG502QTS9">
    <property type="taxonomic scope" value="Eukaryota"/>
</dbReference>
<accession>B8MLC4</accession>
<dbReference type="STRING" id="441959.B8MLC4"/>
<keyword evidence="6" id="KW-0496">Mitochondrion</keyword>
<dbReference type="GO" id="GO:0042274">
    <property type="term" value="P:ribosomal small subunit biogenesis"/>
    <property type="evidence" value="ECO:0007669"/>
    <property type="project" value="TreeGrafter"/>
</dbReference>
<feature type="compositionally biased region" description="Acidic residues" evidence="11">
    <location>
        <begin position="205"/>
        <end position="214"/>
    </location>
</feature>
<comment type="similarity">
    <text evidence="2">Belongs to the universal ribosomal protein uS4 family.</text>
</comment>
<feature type="compositionally biased region" description="Basic and acidic residues" evidence="11">
    <location>
        <begin position="297"/>
        <end position="317"/>
    </location>
</feature>
<evidence type="ECO:0000259" key="12">
    <source>
        <dbReference type="SMART" id="SM00363"/>
    </source>
</evidence>
<feature type="compositionally biased region" description="Polar residues" evidence="11">
    <location>
        <begin position="99"/>
        <end position="113"/>
    </location>
</feature>
<reference evidence="14" key="1">
    <citation type="journal article" date="2015" name="Genome Announc.">
        <title>Genome sequence of the AIDS-associated pathogen Penicillium marneffei (ATCC18224) and its near taxonomic relative Talaromyces stipitatus (ATCC10500).</title>
        <authorList>
            <person name="Nierman W.C."/>
            <person name="Fedorova-Abrams N.D."/>
            <person name="Andrianopoulos A."/>
        </authorList>
    </citation>
    <scope>NUCLEOTIDE SEQUENCE [LARGE SCALE GENOMIC DNA]</scope>
    <source>
        <strain evidence="14">ATCC 10500 / CBS 375.48 / QM 6759 / NRRL 1006</strain>
    </source>
</reference>
<evidence type="ECO:0000256" key="8">
    <source>
        <dbReference type="ARBA" id="ARBA00037226"/>
    </source>
</evidence>
<dbReference type="GO" id="GO:0005763">
    <property type="term" value="C:mitochondrial small ribosomal subunit"/>
    <property type="evidence" value="ECO:0007669"/>
    <property type="project" value="EnsemblFungi"/>
</dbReference>
<dbReference type="InterPro" id="IPR002942">
    <property type="entry name" value="S4_RNA-bd"/>
</dbReference>
<evidence type="ECO:0000256" key="9">
    <source>
        <dbReference type="ARBA" id="ARBA00071419"/>
    </source>
</evidence>
<evidence type="ECO:0000256" key="1">
    <source>
        <dbReference type="ARBA" id="ARBA00004173"/>
    </source>
</evidence>
<dbReference type="OMA" id="GDMFQVE"/>
<dbReference type="GO" id="GO:0019843">
    <property type="term" value="F:rRNA binding"/>
    <property type="evidence" value="ECO:0007669"/>
    <property type="project" value="UniProtKB-KW"/>
</dbReference>
<dbReference type="EMBL" id="EQ962657">
    <property type="protein sequence ID" value="EED15039.1"/>
    <property type="molecule type" value="Genomic_DNA"/>
</dbReference>
<dbReference type="FunFam" id="3.10.290.10:FF:000025">
    <property type="entry name" value="30S ribosomal subunit S4"/>
    <property type="match status" value="1"/>
</dbReference>
<dbReference type="VEuPathDB" id="FungiDB:TSTA_045030"/>
<dbReference type="InterPro" id="IPR018079">
    <property type="entry name" value="Ribosomal_uS4_CS"/>
</dbReference>
<dbReference type="PANTHER" id="PTHR11831:SF4">
    <property type="entry name" value="SMALL RIBOSOMAL SUBUNIT PROTEIN US4M"/>
    <property type="match status" value="1"/>
</dbReference>
<keyword evidence="5" id="KW-0689">Ribosomal protein</keyword>
<evidence type="ECO:0000256" key="4">
    <source>
        <dbReference type="ARBA" id="ARBA00022884"/>
    </source>
</evidence>
<dbReference type="PhylomeDB" id="B8MLC4"/>
<evidence type="ECO:0000256" key="10">
    <source>
        <dbReference type="PROSITE-ProRule" id="PRU00182"/>
    </source>
</evidence>
<dbReference type="GeneID" id="8104179"/>
<evidence type="ECO:0000256" key="7">
    <source>
        <dbReference type="ARBA" id="ARBA00023274"/>
    </source>
</evidence>
<feature type="compositionally biased region" description="Basic and acidic residues" evidence="11">
    <location>
        <begin position="215"/>
        <end position="230"/>
    </location>
</feature>
<proteinExistence type="inferred from homology"/>